<protein>
    <submittedName>
        <fullName evidence="2">Uncharacterized protein</fullName>
    </submittedName>
</protein>
<evidence type="ECO:0000313" key="2">
    <source>
        <dbReference type="EMBL" id="KIK60151.1"/>
    </source>
</evidence>
<keyword evidence="1" id="KW-0812">Transmembrane</keyword>
<keyword evidence="3" id="KW-1185">Reference proteome</keyword>
<gene>
    <name evidence="2" type="ORF">GYMLUDRAFT_43909</name>
</gene>
<dbReference type="HOGENOM" id="CLU_024205_0_0_1"/>
<organism evidence="2 3">
    <name type="scientific">Collybiopsis luxurians FD-317 M1</name>
    <dbReference type="NCBI Taxonomy" id="944289"/>
    <lineage>
        <taxon>Eukaryota</taxon>
        <taxon>Fungi</taxon>
        <taxon>Dikarya</taxon>
        <taxon>Basidiomycota</taxon>
        <taxon>Agaricomycotina</taxon>
        <taxon>Agaricomycetes</taxon>
        <taxon>Agaricomycetidae</taxon>
        <taxon>Agaricales</taxon>
        <taxon>Marasmiineae</taxon>
        <taxon>Omphalotaceae</taxon>
        <taxon>Collybiopsis</taxon>
        <taxon>Collybiopsis luxurians</taxon>
    </lineage>
</organism>
<dbReference type="EMBL" id="KN834776">
    <property type="protein sequence ID" value="KIK60151.1"/>
    <property type="molecule type" value="Genomic_DNA"/>
</dbReference>
<evidence type="ECO:0000256" key="1">
    <source>
        <dbReference type="SAM" id="Phobius"/>
    </source>
</evidence>
<accession>A0A0D0BWX6</accession>
<name>A0A0D0BWX6_9AGAR</name>
<dbReference type="Gene3D" id="1.25.40.10">
    <property type="entry name" value="Tetratricopeptide repeat domain"/>
    <property type="match status" value="1"/>
</dbReference>
<keyword evidence="1" id="KW-0472">Membrane</keyword>
<reference evidence="2 3" key="1">
    <citation type="submission" date="2014-04" db="EMBL/GenBank/DDBJ databases">
        <title>Evolutionary Origins and Diversification of the Mycorrhizal Mutualists.</title>
        <authorList>
            <consortium name="DOE Joint Genome Institute"/>
            <consortium name="Mycorrhizal Genomics Consortium"/>
            <person name="Kohler A."/>
            <person name="Kuo A."/>
            <person name="Nagy L.G."/>
            <person name="Floudas D."/>
            <person name="Copeland A."/>
            <person name="Barry K.W."/>
            <person name="Cichocki N."/>
            <person name="Veneault-Fourrey C."/>
            <person name="LaButti K."/>
            <person name="Lindquist E.A."/>
            <person name="Lipzen A."/>
            <person name="Lundell T."/>
            <person name="Morin E."/>
            <person name="Murat C."/>
            <person name="Riley R."/>
            <person name="Ohm R."/>
            <person name="Sun H."/>
            <person name="Tunlid A."/>
            <person name="Henrissat B."/>
            <person name="Grigoriev I.V."/>
            <person name="Hibbett D.S."/>
            <person name="Martin F."/>
        </authorList>
    </citation>
    <scope>NUCLEOTIDE SEQUENCE [LARGE SCALE GENOMIC DNA]</scope>
    <source>
        <strain evidence="2 3">FD-317 M1</strain>
    </source>
</reference>
<keyword evidence="1" id="KW-1133">Transmembrane helix</keyword>
<proteinExistence type="predicted"/>
<dbReference type="OrthoDB" id="10050400at2759"/>
<feature type="transmembrane region" description="Helical" evidence="1">
    <location>
        <begin position="54"/>
        <end position="74"/>
    </location>
</feature>
<evidence type="ECO:0000313" key="3">
    <source>
        <dbReference type="Proteomes" id="UP000053593"/>
    </source>
</evidence>
<dbReference type="Proteomes" id="UP000053593">
    <property type="component" value="Unassembled WGS sequence"/>
</dbReference>
<dbReference type="InterPro" id="IPR011990">
    <property type="entry name" value="TPR-like_helical_dom_sf"/>
</dbReference>
<dbReference type="AlphaFoldDB" id="A0A0D0BWX6"/>
<sequence length="424" mass="46870">MFSFSLRRQAVKSSNRRILTLNNVPRQTAFLGTTRQYSILNQVAPGQRRLFSPWLAAFLVAGVAASGYGGFMLYQTLTMWPPEIRGDLRNAVRAKYKGDFELSEQHFHRAWNTVQSLPLETLGSQPYLKMTGLAVAFGDVLELSNKTEQAYDVYTQALDLLRQDDVKDTLTGPERLRAVALSSKLGELAAKLNRPKVEEEKWLVWAVEELLRIVKGSSPSSSDSGGGGGSEDVDYHTQGHINLPLLPLPSWMNKTDIGAPLEALGAFYAEAGRLDFAMPLYLNAISLLIPPAPKKSSVEDRCRGAQLMTNLSELIMRGAPTPQTLHQAEAWASQALAVSRKARGEASKSKPVDLCEEVYAAALYNVATFRDMAGDKKTARDLYRDGLEQARSIGMTEGIVEASKALHRIDLEQRQEKEKEQGKS</sequence>
<dbReference type="InterPro" id="IPR040201">
    <property type="entry name" value="Mrg3-like"/>
</dbReference>
<dbReference type="PANTHER" id="PTHR28142">
    <property type="entry name" value="MITOCHONDRIAL INNER MEMBRANE I-AAA PROTEASE SUPERCOMPLEX SUBUNIT MGR3-RELATED"/>
    <property type="match status" value="1"/>
</dbReference>
<dbReference type="PANTHER" id="PTHR28142:SF1">
    <property type="entry name" value="MITOCHONDRIAL INNER MEMBRANE I-AAA PROTEASE SUPERCOMPLEX SUBUNIT MGR3-RELATED"/>
    <property type="match status" value="1"/>
</dbReference>